<evidence type="ECO:0000313" key="3">
    <source>
        <dbReference type="EMBL" id="PDX57602.1"/>
    </source>
</evidence>
<dbReference type="Proteomes" id="UP000220752">
    <property type="component" value="Unassembled WGS sequence"/>
</dbReference>
<evidence type="ECO:0000256" key="1">
    <source>
        <dbReference type="SAM" id="Coils"/>
    </source>
</evidence>
<gene>
    <name evidence="3" type="ORF">CGS46_13885</name>
</gene>
<accession>A0A2A6Z8B9</accession>
<keyword evidence="1" id="KW-0175">Coiled coil</keyword>
<evidence type="ECO:0000256" key="2">
    <source>
        <dbReference type="SAM" id="Phobius"/>
    </source>
</evidence>
<dbReference type="AlphaFoldDB" id="A0A2A6Z8B9"/>
<keyword evidence="4" id="KW-1185">Reference proteome</keyword>
<keyword evidence="2" id="KW-1133">Transmembrane helix</keyword>
<sequence>MGFFAVLAASLFAVFLFTVFGGYSLLLWCQQSLWMVVPPAVVLAVLVWTFLKMDDKITALQKRVEELEATQKTAEKSKK</sequence>
<reference evidence="3 4" key="1">
    <citation type="journal article" date="2017" name="Front. Microbiol.">
        <title>New Insights into the Diversity of the Genus Faecalibacterium.</title>
        <authorList>
            <person name="Benevides L."/>
            <person name="Burman S."/>
            <person name="Martin R."/>
            <person name="Robert V."/>
            <person name="Thomas M."/>
            <person name="Miquel S."/>
            <person name="Chain F."/>
            <person name="Sokol H."/>
            <person name="Bermudez-Humaran L.G."/>
            <person name="Morrison M."/>
            <person name="Langella P."/>
            <person name="Azevedo V.A."/>
            <person name="Chatel J.M."/>
            <person name="Soares S."/>
        </authorList>
    </citation>
    <scope>NUCLEOTIDE SEQUENCE [LARGE SCALE GENOMIC DNA]</scope>
    <source>
        <strain evidence="4">CNCM I-4540</strain>
    </source>
</reference>
<feature type="transmembrane region" description="Helical" evidence="2">
    <location>
        <begin position="31"/>
        <end position="51"/>
    </location>
</feature>
<keyword evidence="2" id="KW-0472">Membrane</keyword>
<feature type="coiled-coil region" evidence="1">
    <location>
        <begin position="50"/>
        <end position="77"/>
    </location>
</feature>
<evidence type="ECO:0000313" key="4">
    <source>
        <dbReference type="Proteomes" id="UP000220752"/>
    </source>
</evidence>
<protein>
    <submittedName>
        <fullName evidence="3">Uncharacterized protein</fullName>
    </submittedName>
</protein>
<proteinExistence type="predicted"/>
<comment type="caution">
    <text evidence="3">The sequence shown here is derived from an EMBL/GenBank/DDBJ whole genome shotgun (WGS) entry which is preliminary data.</text>
</comment>
<keyword evidence="2" id="KW-0812">Transmembrane</keyword>
<organism evidence="3 4">
    <name type="scientific">Faecalibacterium langellae</name>
    <dbReference type="NCBI Taxonomy" id="3435293"/>
    <lineage>
        <taxon>Bacteria</taxon>
        <taxon>Bacillati</taxon>
        <taxon>Bacillota</taxon>
        <taxon>Clostridia</taxon>
        <taxon>Eubacteriales</taxon>
        <taxon>Oscillospiraceae</taxon>
        <taxon>Faecalibacterium</taxon>
    </lineage>
</organism>
<dbReference type="EMBL" id="NMTQ01000037">
    <property type="protein sequence ID" value="PDX57602.1"/>
    <property type="molecule type" value="Genomic_DNA"/>
</dbReference>
<name>A0A2A6Z8B9_9FIRM</name>